<evidence type="ECO:0000313" key="4">
    <source>
        <dbReference type="EMBL" id="CEH15119.1"/>
    </source>
</evidence>
<dbReference type="InterPro" id="IPR051023">
    <property type="entry name" value="PP2A_Regulatory_Subunit_A"/>
</dbReference>
<dbReference type="GO" id="GO:0019888">
    <property type="term" value="F:protein phosphatase regulator activity"/>
    <property type="evidence" value="ECO:0007669"/>
    <property type="project" value="TreeGrafter"/>
</dbReference>
<dbReference type="Proteomes" id="UP000054845">
    <property type="component" value="Unassembled WGS sequence"/>
</dbReference>
<feature type="compositionally biased region" description="Polar residues" evidence="3">
    <location>
        <begin position="1903"/>
        <end position="1917"/>
    </location>
</feature>
<feature type="compositionally biased region" description="Low complexity" evidence="3">
    <location>
        <begin position="292"/>
        <end position="308"/>
    </location>
</feature>
<feature type="compositionally biased region" description="Basic and acidic residues" evidence="3">
    <location>
        <begin position="241"/>
        <end position="250"/>
    </location>
</feature>
<feature type="region of interest" description="Disordered" evidence="3">
    <location>
        <begin position="1234"/>
        <end position="1266"/>
    </location>
</feature>
<feature type="compositionally biased region" description="Low complexity" evidence="3">
    <location>
        <begin position="413"/>
        <end position="450"/>
    </location>
</feature>
<feature type="compositionally biased region" description="Polar residues" evidence="3">
    <location>
        <begin position="261"/>
        <end position="288"/>
    </location>
</feature>
<feature type="compositionally biased region" description="Gly residues" evidence="3">
    <location>
        <begin position="144"/>
        <end position="153"/>
    </location>
</feature>
<accession>A0A0P1BHP7</accession>
<dbReference type="PANTHER" id="PTHR10648:SF1">
    <property type="entry name" value="SERINE_THREONINE-PROTEIN PHOSPHATASE 4 REGULATORY SUBUNIT 1"/>
    <property type="match status" value="1"/>
</dbReference>
<feature type="compositionally biased region" description="Basic and acidic residues" evidence="3">
    <location>
        <begin position="1970"/>
        <end position="1979"/>
    </location>
</feature>
<feature type="compositionally biased region" description="Acidic residues" evidence="3">
    <location>
        <begin position="766"/>
        <end position="775"/>
    </location>
</feature>
<feature type="compositionally biased region" description="Polar residues" evidence="3">
    <location>
        <begin position="92"/>
        <end position="118"/>
    </location>
</feature>
<sequence>MDERSEVEGTEHLSEGSTQGQADAASASQSLSEAIEGRSEDQVGKESDKYSADNEQQEHDGAPSRSTSTAAPARLSRPVSLIYPSPTFAYGFNSSSRDSVPHSTSPNGNAHSPDGSSRPSKHHHARSKSVSLSPVIGPAVFGLGSTGHYGGSSGNNMVREGNLSPNGFGASASMRRTPSPLSGSASQSARASGESKRSPVWGSQPSQVAESSSASASDFARGSNSTSTSNAERGLRMYLGEADKSAKHTAGEGVSPAGRGQAQSLAHGRSQSPARGSSTMSPRLQSMGTAVGGRAQASTSTAGASADAVLSKKGSLEDLRSSPVLQNLRSTTPIPRAASPRLGAPPASAPAAASPILAARSSNALSDPSAVDAHTFDSMWPSSSRTQADPALSAAIDGIAIPGMEPRSRSRRISGSTSSLRQSSSGPASSPAVSPTQPASPLRRSMSRSPSGRHELRGSASSPLLGLSRRSPSPALASSPGPSTGAHDINHQGLAHPPTLSFGRHIRSNSGSSGGHLALASSPTQAFSIPADGRVHRSSSSPSFGSTPPVPFALNGLATPPSPPPPLTSSRPGQRTALEALASHAHLRRSSSGSSKGAADGLGDSSDGRSHAATDRLAMLRSASADEASVNAASVPGEVRHRSASPAGILGRSNGTAAGDEGGAPMLRRFSSDQLHGFNRETSGASLTSPFVPHAPLPLRARSPGISLSMPSGHHSPFTPSSPLSSPFHAPLPSRTPPPHLDAGLSESPPKVRSFIGMPPRSGYDLSDDPDDVGSEDGSTGSSRAGSIHEADTDNESEGEGEGEGNDDTGSEQSTDKRGADQDLNDAAGRDVIGDSQNGGSDGISGADAPPLGSAARPHLPKRPSLTRAAIVPPIAAHAGLAAHHQVPMEDTHTSTAANGFPADGSAGALGFFNDDNTGNMPGNHSHLGLQWSPGPVLAGQSAASGGGPMPSPFGPTALGPEGPGAIIDAVDPSLIVGGSSQQLGNESQDQDVDMGTSASTANPEQNIIEESLSTLERLFLFAKSEMTFHRVLVARSLADWIFEIDLSDAVEYVIPLLNGLGTDELEVCTVFTPELHRLMWFFFRNCPLVQNAKADAEQKDQVPAGATDADNDEEIADRPKLSVEAFTPLLCALLLNSNTSVAGAAQLSLVQLFARLDHVALRGPAGDTVENLSVSNEWSQDSALVPDASGREGERVPLRAYDFDSQARQMVKAELLENVAFAIGKLNAQDSTLRTGDQSTHAQGVSPSEKSSTPKMRDSKRLNGEYVDLEKTLSVGDAVSRDSDELAPEVPSFEMDVEADEDLQDSTSGDGSRGNTDETTFQRSSPALSASDNPDREEEAAVGRMASVSLLAALSAEGLLDVETLETRVVPEVVRLQSDGAFFVRKEVAIAVGSLAKHVNSSVVVKSLLPAFERFVQDDIWHVRQAVCLSIPAIFTHLDAETKRNRLLNALGIFTQDVSRNVRSVAFEIIGEAIYLFHKDPLGVPEPLIRHFLGEPFEEAQSADHQPIDPFSMETDQSGYPSADLGKVQAEETQQDNWSDDDMMNGYSSERWLEEMIGGPSGAAKAVDAARQHVMAYNFPAVVLTLGQERWPKLRSAHRDLFLASGTSQAQCSLAASLHEIAKVIGPEAASEDLVELFEYSMWTTEADVELKSAAVEHMDEFLQALPTEAAQKQLTMLTALWSSHFERDWRLRERLAQHISALARHHLLDDESGDLVTLMQLALSDPVSAVRDAAVLSVPTLYTTFAEHDQTVADGFLAIVADMGMADRYRKRLACVLAMHALFGAGIERSSVELSLIERMVELARDTVVDVRIALSRAVALACKRDELYASPQSRSPAVNEVLALLYRDASAEVREPMHDLLDEEQAQALPEVQPVQVHARRDLTLGPADGGPHCPPRYTSWESSSPDALASQPSPQQGIAIADFPMIDAARDPDDSADPDVSMFDDGADDDNDEEEQSTSAISQGESAHDLLDAPHHLLNVSGPDSPERRRIQLKDDGPEEEDVQRQGQRDGWLTSPERMQPNGGTATQGGSIQSADPFLSYVADRHQGGTHEEDASRDDDTQGGSASEQRDEDASVSGTS</sequence>
<feature type="compositionally biased region" description="Basic and acidic residues" evidence="3">
    <location>
        <begin position="2047"/>
        <end position="2064"/>
    </location>
</feature>
<protein>
    <submittedName>
        <fullName evidence="4">Protein phosphatase 2A regulatory subunit A and related proteins</fullName>
    </submittedName>
</protein>
<feature type="compositionally biased region" description="Basic and acidic residues" evidence="3">
    <location>
        <begin position="1989"/>
        <end position="2000"/>
    </location>
</feature>
<feature type="compositionally biased region" description="Polar residues" evidence="3">
    <location>
        <begin position="2026"/>
        <end position="2038"/>
    </location>
</feature>
<dbReference type="PANTHER" id="PTHR10648">
    <property type="entry name" value="SERINE/THREONINE-PROTEIN PHOSPHATASE PP2A 65 KDA REGULATORY SUBUNIT"/>
    <property type="match status" value="1"/>
</dbReference>
<keyword evidence="5" id="KW-1185">Reference proteome</keyword>
<feature type="region of interest" description="Disordered" evidence="3">
    <location>
        <begin position="1886"/>
        <end position="1917"/>
    </location>
</feature>
<evidence type="ECO:0000256" key="2">
    <source>
        <dbReference type="PROSITE-ProRule" id="PRU00103"/>
    </source>
</evidence>
<evidence type="ECO:0000313" key="5">
    <source>
        <dbReference type="Proteomes" id="UP000054845"/>
    </source>
</evidence>
<feature type="repeat" description="HEAT" evidence="2">
    <location>
        <begin position="1370"/>
        <end position="1408"/>
    </location>
</feature>
<feature type="compositionally biased region" description="Acidic residues" evidence="3">
    <location>
        <begin position="1296"/>
        <end position="1305"/>
    </location>
</feature>
<dbReference type="STRING" id="401625.A0A0P1BHP7"/>
<dbReference type="EMBL" id="CCYA01000252">
    <property type="protein sequence ID" value="CEH15119.1"/>
    <property type="molecule type" value="Genomic_DNA"/>
</dbReference>
<feature type="repeat" description="HEAT" evidence="2">
    <location>
        <begin position="1409"/>
        <end position="1447"/>
    </location>
</feature>
<dbReference type="PROSITE" id="PS50077">
    <property type="entry name" value="HEAT_REPEAT"/>
    <property type="match status" value="2"/>
</dbReference>
<feature type="compositionally biased region" description="Acidic residues" evidence="3">
    <location>
        <begin position="793"/>
        <end position="810"/>
    </location>
</feature>
<feature type="compositionally biased region" description="Polar residues" evidence="3">
    <location>
        <begin position="1234"/>
        <end position="1255"/>
    </location>
</feature>
<dbReference type="GO" id="GO:0005737">
    <property type="term" value="C:cytoplasm"/>
    <property type="evidence" value="ECO:0007669"/>
    <property type="project" value="TreeGrafter"/>
</dbReference>
<dbReference type="SUPFAM" id="SSF48371">
    <property type="entry name" value="ARM repeat"/>
    <property type="match status" value="1"/>
</dbReference>
<keyword evidence="1" id="KW-0677">Repeat</keyword>
<feature type="compositionally biased region" description="Low complexity" evidence="3">
    <location>
        <begin position="182"/>
        <end position="192"/>
    </location>
</feature>
<dbReference type="InterPro" id="IPR016024">
    <property type="entry name" value="ARM-type_fold"/>
</dbReference>
<feature type="region of interest" description="Disordered" evidence="3">
    <location>
        <begin position="1"/>
        <end position="610"/>
    </location>
</feature>
<feature type="compositionally biased region" description="Low complexity" evidence="3">
    <location>
        <begin position="17"/>
        <end position="34"/>
    </location>
</feature>
<feature type="compositionally biased region" description="Basic and acidic residues" evidence="3">
    <location>
        <begin position="1"/>
        <end position="14"/>
    </location>
</feature>
<evidence type="ECO:0000256" key="1">
    <source>
        <dbReference type="ARBA" id="ARBA00022737"/>
    </source>
</evidence>
<feature type="compositionally biased region" description="Low complexity" evidence="3">
    <location>
        <begin position="203"/>
        <end position="223"/>
    </location>
</feature>
<feature type="compositionally biased region" description="Basic and acidic residues" evidence="3">
    <location>
        <begin position="1256"/>
        <end position="1266"/>
    </location>
</feature>
<feature type="region of interest" description="Disordered" evidence="3">
    <location>
        <begin position="623"/>
        <end position="668"/>
    </location>
</feature>
<feature type="region of interest" description="Disordered" evidence="3">
    <location>
        <begin position="1279"/>
        <end position="1342"/>
    </location>
</feature>
<feature type="compositionally biased region" description="Low complexity" evidence="3">
    <location>
        <begin position="580"/>
        <end position="605"/>
    </location>
</feature>
<feature type="compositionally biased region" description="Low complexity" evidence="3">
    <location>
        <begin position="508"/>
        <end position="522"/>
    </location>
</feature>
<reference evidence="4 5" key="1">
    <citation type="submission" date="2014-09" db="EMBL/GenBank/DDBJ databases">
        <authorList>
            <person name="Magalhaes I.L.F."/>
            <person name="Oliveira U."/>
            <person name="Santos F.R."/>
            <person name="Vidigal T.H.D.A."/>
            <person name="Brescovit A.D."/>
            <person name="Santos A.J."/>
        </authorList>
    </citation>
    <scope>NUCLEOTIDE SEQUENCE [LARGE SCALE GENOMIC DNA]</scope>
</reference>
<feature type="compositionally biased region" description="Low complexity" evidence="3">
    <location>
        <begin position="63"/>
        <end position="77"/>
    </location>
</feature>
<feature type="compositionally biased region" description="Low complexity" evidence="3">
    <location>
        <begin position="716"/>
        <end position="728"/>
    </location>
</feature>
<feature type="region of interest" description="Disordered" evidence="3">
    <location>
        <begin position="1932"/>
        <end position="2084"/>
    </location>
</feature>
<feature type="compositionally biased region" description="Basic and acidic residues" evidence="3">
    <location>
        <begin position="35"/>
        <end position="62"/>
    </location>
</feature>
<feature type="region of interest" description="Disordered" evidence="3">
    <location>
        <begin position="980"/>
        <end position="1002"/>
    </location>
</feature>
<feature type="compositionally biased region" description="Acidic residues" evidence="3">
    <location>
        <begin position="1949"/>
        <end position="1960"/>
    </location>
</feature>
<name>A0A0P1BHP7_9BASI</name>
<feature type="compositionally biased region" description="Low complexity" evidence="3">
    <location>
        <begin position="538"/>
        <end position="547"/>
    </location>
</feature>
<evidence type="ECO:0000256" key="3">
    <source>
        <dbReference type="SAM" id="MobiDB-lite"/>
    </source>
</evidence>
<feature type="compositionally biased region" description="Polar residues" evidence="3">
    <location>
        <begin position="1306"/>
        <end position="1333"/>
    </location>
</feature>
<feature type="compositionally biased region" description="Low complexity" evidence="3">
    <location>
        <begin position="335"/>
        <end position="362"/>
    </location>
</feature>
<dbReference type="OrthoDB" id="9986677at2759"/>
<dbReference type="InterPro" id="IPR021133">
    <property type="entry name" value="HEAT_type_2"/>
</dbReference>
<organism evidence="4 5">
    <name type="scientific">Ceraceosorus bombacis</name>
    <dbReference type="NCBI Taxonomy" id="401625"/>
    <lineage>
        <taxon>Eukaryota</taxon>
        <taxon>Fungi</taxon>
        <taxon>Dikarya</taxon>
        <taxon>Basidiomycota</taxon>
        <taxon>Ustilaginomycotina</taxon>
        <taxon>Exobasidiomycetes</taxon>
        <taxon>Ceraceosorales</taxon>
        <taxon>Ceraceosoraceae</taxon>
        <taxon>Ceraceosorus</taxon>
    </lineage>
</organism>
<dbReference type="InterPro" id="IPR011989">
    <property type="entry name" value="ARM-like"/>
</dbReference>
<feature type="region of interest" description="Disordered" evidence="3">
    <location>
        <begin position="696"/>
        <end position="862"/>
    </location>
</feature>
<feature type="compositionally biased region" description="Polar residues" evidence="3">
    <location>
        <begin position="323"/>
        <end position="333"/>
    </location>
</feature>
<feature type="compositionally biased region" description="Low complexity" evidence="3">
    <location>
        <begin position="458"/>
        <end position="483"/>
    </location>
</feature>
<proteinExistence type="predicted"/>
<dbReference type="Gene3D" id="1.25.10.10">
    <property type="entry name" value="Leucine-rich Repeat Variant"/>
    <property type="match status" value="1"/>
</dbReference>